<dbReference type="OrthoDB" id="9816402at2"/>
<comment type="caution">
    <text evidence="2">The sequence shown here is derived from an EMBL/GenBank/DDBJ whole genome shotgun (WGS) entry which is preliminary data.</text>
</comment>
<evidence type="ECO:0000256" key="1">
    <source>
        <dbReference type="SAM" id="SignalP"/>
    </source>
</evidence>
<name>A0A4R4E7N7_9BACT</name>
<keyword evidence="3" id="KW-1185">Reference proteome</keyword>
<evidence type="ECO:0000313" key="3">
    <source>
        <dbReference type="Proteomes" id="UP000295164"/>
    </source>
</evidence>
<accession>A0A4R4E7N7</accession>
<dbReference type="RefSeq" id="WP_131850186.1">
    <property type="nucleotide sequence ID" value="NZ_SKFH01000001.1"/>
</dbReference>
<keyword evidence="1" id="KW-0732">Signal</keyword>
<organism evidence="2 3">
    <name type="scientific">Flaviaesturariibacter aridisoli</name>
    <dbReference type="NCBI Taxonomy" id="2545761"/>
    <lineage>
        <taxon>Bacteria</taxon>
        <taxon>Pseudomonadati</taxon>
        <taxon>Bacteroidota</taxon>
        <taxon>Chitinophagia</taxon>
        <taxon>Chitinophagales</taxon>
        <taxon>Chitinophagaceae</taxon>
        <taxon>Flaviaestuariibacter</taxon>
    </lineage>
</organism>
<feature type="chain" id="PRO_5020595895" evidence="1">
    <location>
        <begin position="19"/>
        <end position="144"/>
    </location>
</feature>
<reference evidence="2 3" key="1">
    <citation type="submission" date="2019-03" db="EMBL/GenBank/DDBJ databases">
        <authorList>
            <person name="Kim M.K.M."/>
        </authorList>
    </citation>
    <scope>NUCLEOTIDE SEQUENCE [LARGE SCALE GENOMIC DNA]</scope>
    <source>
        <strain evidence="2 3">17J68-15</strain>
    </source>
</reference>
<sequence>MKTALLWALCLLPAFSFAQKIKISKGRVSVDGRPSFRYEKDGCGIGYGNCDYQVYDTAGNRVLRIVQKSRHVRVTPQNSSGTETYLEFIFLQSRQVAWVDDVTPWERRVVNYIAKNHLFVNGKLDEAAVDEFLLVHGEEAQRRH</sequence>
<dbReference type="Proteomes" id="UP000295164">
    <property type="component" value="Unassembled WGS sequence"/>
</dbReference>
<proteinExistence type="predicted"/>
<evidence type="ECO:0000313" key="2">
    <source>
        <dbReference type="EMBL" id="TCZ74830.1"/>
    </source>
</evidence>
<gene>
    <name evidence="2" type="ORF">E0486_00565</name>
</gene>
<dbReference type="EMBL" id="SKFH01000001">
    <property type="protein sequence ID" value="TCZ74830.1"/>
    <property type="molecule type" value="Genomic_DNA"/>
</dbReference>
<feature type="signal peptide" evidence="1">
    <location>
        <begin position="1"/>
        <end position="18"/>
    </location>
</feature>
<protein>
    <submittedName>
        <fullName evidence="2">Uncharacterized protein</fullName>
    </submittedName>
</protein>
<dbReference type="AlphaFoldDB" id="A0A4R4E7N7"/>